<reference evidence="2" key="1">
    <citation type="journal article" date="2022" name="Front. Genet.">
        <title>Chromosome-Scale Assembly of the Dendrobium nobile Genome Provides Insights Into the Molecular Mechanism of the Biosynthesis of the Medicinal Active Ingredient of Dendrobium.</title>
        <authorList>
            <person name="Xu Q."/>
            <person name="Niu S.-C."/>
            <person name="Li K.-L."/>
            <person name="Zheng P.-J."/>
            <person name="Zhang X.-J."/>
            <person name="Jia Y."/>
            <person name="Liu Y."/>
            <person name="Niu Y.-X."/>
            <person name="Yu L.-H."/>
            <person name="Chen D.-F."/>
            <person name="Zhang G.-Q."/>
        </authorList>
    </citation>
    <scope>NUCLEOTIDE SEQUENCE</scope>
    <source>
        <tissue evidence="2">Leaf</tissue>
    </source>
</reference>
<dbReference type="InterPro" id="IPR019734">
    <property type="entry name" value="TPR_rpt"/>
</dbReference>
<dbReference type="OrthoDB" id="2017782at2759"/>
<proteinExistence type="predicted"/>
<dbReference type="PANTHER" id="PTHR47908:SF2">
    <property type="entry name" value="TETRATRICOPEPTIDE REPEAT (TPR)-LIKE SUPERFAMILY PROTEIN"/>
    <property type="match status" value="1"/>
</dbReference>
<organism evidence="2 3">
    <name type="scientific">Dendrobium nobile</name>
    <name type="common">Orchid</name>
    <dbReference type="NCBI Taxonomy" id="94219"/>
    <lineage>
        <taxon>Eukaryota</taxon>
        <taxon>Viridiplantae</taxon>
        <taxon>Streptophyta</taxon>
        <taxon>Embryophyta</taxon>
        <taxon>Tracheophyta</taxon>
        <taxon>Spermatophyta</taxon>
        <taxon>Magnoliopsida</taxon>
        <taxon>Liliopsida</taxon>
        <taxon>Asparagales</taxon>
        <taxon>Orchidaceae</taxon>
        <taxon>Epidendroideae</taxon>
        <taxon>Malaxideae</taxon>
        <taxon>Dendrobiinae</taxon>
        <taxon>Dendrobium</taxon>
    </lineage>
</organism>
<dbReference type="Gene3D" id="1.25.40.10">
    <property type="entry name" value="Tetratricopeptide repeat domain"/>
    <property type="match status" value="1"/>
</dbReference>
<gene>
    <name evidence="2" type="ORF">KFK09_023669</name>
</gene>
<evidence type="ECO:0000313" key="3">
    <source>
        <dbReference type="Proteomes" id="UP000829196"/>
    </source>
</evidence>
<evidence type="ECO:0000313" key="2">
    <source>
        <dbReference type="EMBL" id="KAI0493550.1"/>
    </source>
</evidence>
<name>A0A8T3ABL4_DENNO</name>
<dbReference type="InterPro" id="IPR011990">
    <property type="entry name" value="TPR-like_helical_dom_sf"/>
</dbReference>
<keyword evidence="1" id="KW-0802">TPR repeat</keyword>
<dbReference type="GO" id="GO:0009507">
    <property type="term" value="C:chloroplast"/>
    <property type="evidence" value="ECO:0007669"/>
    <property type="project" value="TreeGrafter"/>
</dbReference>
<dbReference type="PANTHER" id="PTHR47908">
    <property type="match status" value="1"/>
</dbReference>
<dbReference type="EMBL" id="JAGYWB010000017">
    <property type="protein sequence ID" value="KAI0493550.1"/>
    <property type="molecule type" value="Genomic_DNA"/>
</dbReference>
<dbReference type="AlphaFoldDB" id="A0A8T3ABL4"/>
<protein>
    <submittedName>
        <fullName evidence="2">Uncharacterized protein</fullName>
    </submittedName>
</protein>
<dbReference type="Proteomes" id="UP000829196">
    <property type="component" value="Unassembled WGS sequence"/>
</dbReference>
<sequence length="259" mass="29025">MPSSQCLLTYTPASFLTADSKLLPSSVLPLRTLDSWARRPPTVSTVPRRLFLVSAYAIWDALTGGTGGPARAASTAIRRGMLLFRQGNVSESLAEFDRAIVLDPRQKAYLWQRGLSLYYLNRFAEGADQFRLDVAENPNDTEESIWCFLCEAQIYGVDEARKRFLEVGPDSRLVMREVYNMFKDGGDPQKLVSTFSNARKIECFYASLYAGLYHESQNEMDAAKVHIVAACQTPYGSESDDYMAALAKVHCSCRNWSIN</sequence>
<dbReference type="SUPFAM" id="SSF48452">
    <property type="entry name" value="TPR-like"/>
    <property type="match status" value="1"/>
</dbReference>
<feature type="repeat" description="TPR" evidence="1">
    <location>
        <begin position="73"/>
        <end position="106"/>
    </location>
</feature>
<comment type="caution">
    <text evidence="2">The sequence shown here is derived from an EMBL/GenBank/DDBJ whole genome shotgun (WGS) entry which is preliminary data.</text>
</comment>
<evidence type="ECO:0000256" key="1">
    <source>
        <dbReference type="PROSITE-ProRule" id="PRU00339"/>
    </source>
</evidence>
<keyword evidence="3" id="KW-1185">Reference proteome</keyword>
<dbReference type="SMR" id="A0A8T3ABL4"/>
<accession>A0A8T3ABL4</accession>
<dbReference type="PROSITE" id="PS50005">
    <property type="entry name" value="TPR"/>
    <property type="match status" value="1"/>
</dbReference>